<dbReference type="SUPFAM" id="SSF57850">
    <property type="entry name" value="RING/U-box"/>
    <property type="match status" value="1"/>
</dbReference>
<evidence type="ECO:0000313" key="5">
    <source>
        <dbReference type="Proteomes" id="UP000054097"/>
    </source>
</evidence>
<evidence type="ECO:0000256" key="2">
    <source>
        <dbReference type="ARBA" id="ARBA00022771"/>
    </source>
</evidence>
<dbReference type="Gene3D" id="3.30.60.90">
    <property type="match status" value="1"/>
</dbReference>
<dbReference type="EMBL" id="KN824331">
    <property type="protein sequence ID" value="KIM23825.1"/>
    <property type="molecule type" value="Genomic_DNA"/>
</dbReference>
<keyword evidence="2" id="KW-0863">Zinc-finger</keyword>
<keyword evidence="3" id="KW-0862">Zinc</keyword>
<dbReference type="HOGENOM" id="CLU_1283708_0_0_1"/>
<protein>
    <recommendedName>
        <fullName evidence="6">ZZ-type domain-containing protein</fullName>
    </recommendedName>
</protein>
<evidence type="ECO:0000256" key="1">
    <source>
        <dbReference type="ARBA" id="ARBA00022723"/>
    </source>
</evidence>
<keyword evidence="5" id="KW-1185">Reference proteome</keyword>
<sequence length="206" mass="23350">MLEFYTCSTCPPLSHANSYDLCMSCSDNYAREAHNQNMGPNHTFLFARVGRWCDWCRDAIIGDFMMCKACPQGMNAYDLCLTCAMSRQPIQVHTASTQHRELRYVQWQPSEYLGDLKAFQTFRLNWVWNCDGNLPQCAGQMNAPFFHCMDCRGNGFDLCACCADRGGIARHRSNTAHRFAFVMQTKPVPKTSAAGNDEAPPPYTAW</sequence>
<evidence type="ECO:0000313" key="4">
    <source>
        <dbReference type="EMBL" id="KIM23825.1"/>
    </source>
</evidence>
<dbReference type="GO" id="GO:0008270">
    <property type="term" value="F:zinc ion binding"/>
    <property type="evidence" value="ECO:0007669"/>
    <property type="project" value="UniProtKB-KW"/>
</dbReference>
<reference evidence="4 5" key="1">
    <citation type="submission" date="2014-04" db="EMBL/GenBank/DDBJ databases">
        <authorList>
            <consortium name="DOE Joint Genome Institute"/>
            <person name="Kuo A."/>
            <person name="Zuccaro A."/>
            <person name="Kohler A."/>
            <person name="Nagy L.G."/>
            <person name="Floudas D."/>
            <person name="Copeland A."/>
            <person name="Barry K.W."/>
            <person name="Cichocki N."/>
            <person name="Veneault-Fourrey C."/>
            <person name="LaButti K."/>
            <person name="Lindquist E.A."/>
            <person name="Lipzen A."/>
            <person name="Lundell T."/>
            <person name="Morin E."/>
            <person name="Murat C."/>
            <person name="Sun H."/>
            <person name="Tunlid A."/>
            <person name="Henrissat B."/>
            <person name="Grigoriev I.V."/>
            <person name="Hibbett D.S."/>
            <person name="Martin F."/>
            <person name="Nordberg H.P."/>
            <person name="Cantor M.N."/>
            <person name="Hua S.X."/>
        </authorList>
    </citation>
    <scope>NUCLEOTIDE SEQUENCE [LARGE SCALE GENOMIC DNA]</scope>
    <source>
        <strain evidence="4 5">MAFF 305830</strain>
    </source>
</reference>
<accession>A0A0C3AGP6</accession>
<organism evidence="4 5">
    <name type="scientific">Serendipita vermifera MAFF 305830</name>
    <dbReference type="NCBI Taxonomy" id="933852"/>
    <lineage>
        <taxon>Eukaryota</taxon>
        <taxon>Fungi</taxon>
        <taxon>Dikarya</taxon>
        <taxon>Basidiomycota</taxon>
        <taxon>Agaricomycotina</taxon>
        <taxon>Agaricomycetes</taxon>
        <taxon>Sebacinales</taxon>
        <taxon>Serendipitaceae</taxon>
        <taxon>Serendipita</taxon>
    </lineage>
</organism>
<proteinExistence type="predicted"/>
<dbReference type="AlphaFoldDB" id="A0A0C3AGP6"/>
<dbReference type="OrthoDB" id="3245506at2759"/>
<reference evidence="5" key="2">
    <citation type="submission" date="2015-01" db="EMBL/GenBank/DDBJ databases">
        <title>Evolutionary Origins and Diversification of the Mycorrhizal Mutualists.</title>
        <authorList>
            <consortium name="DOE Joint Genome Institute"/>
            <consortium name="Mycorrhizal Genomics Consortium"/>
            <person name="Kohler A."/>
            <person name="Kuo A."/>
            <person name="Nagy L.G."/>
            <person name="Floudas D."/>
            <person name="Copeland A."/>
            <person name="Barry K.W."/>
            <person name="Cichocki N."/>
            <person name="Veneault-Fourrey C."/>
            <person name="LaButti K."/>
            <person name="Lindquist E.A."/>
            <person name="Lipzen A."/>
            <person name="Lundell T."/>
            <person name="Morin E."/>
            <person name="Murat C."/>
            <person name="Riley R."/>
            <person name="Ohm R."/>
            <person name="Sun H."/>
            <person name="Tunlid A."/>
            <person name="Henrissat B."/>
            <person name="Grigoriev I.V."/>
            <person name="Hibbett D.S."/>
            <person name="Martin F."/>
        </authorList>
    </citation>
    <scope>NUCLEOTIDE SEQUENCE [LARGE SCALE GENOMIC DNA]</scope>
    <source>
        <strain evidence="5">MAFF 305830</strain>
    </source>
</reference>
<gene>
    <name evidence="4" type="ORF">M408DRAFT_332110</name>
</gene>
<evidence type="ECO:0008006" key="6">
    <source>
        <dbReference type="Google" id="ProtNLM"/>
    </source>
</evidence>
<evidence type="ECO:0000256" key="3">
    <source>
        <dbReference type="ARBA" id="ARBA00022833"/>
    </source>
</evidence>
<keyword evidence="1" id="KW-0479">Metal-binding</keyword>
<name>A0A0C3AGP6_SERVB</name>
<dbReference type="InterPro" id="IPR043145">
    <property type="entry name" value="Znf_ZZ_sf"/>
</dbReference>
<dbReference type="Proteomes" id="UP000054097">
    <property type="component" value="Unassembled WGS sequence"/>
</dbReference>